<keyword evidence="14 18" id="KW-1015">Disulfide bond</keyword>
<comment type="cofactor">
    <cofactor evidence="17">
        <name>Ca(2+)</name>
        <dbReference type="ChEBI" id="CHEBI:29108"/>
    </cofactor>
    <text evidence="17">Can bind about 5 Ca(2+) ions per subunit.</text>
</comment>
<organism evidence="22 23">
    <name type="scientific">Eublepharis macularius</name>
    <name type="common">Leopard gecko</name>
    <name type="synonym">Cyrtodactylus macularius</name>
    <dbReference type="NCBI Taxonomy" id="481883"/>
    <lineage>
        <taxon>Eukaryota</taxon>
        <taxon>Metazoa</taxon>
        <taxon>Chordata</taxon>
        <taxon>Craniata</taxon>
        <taxon>Vertebrata</taxon>
        <taxon>Euteleostomi</taxon>
        <taxon>Lepidosauria</taxon>
        <taxon>Squamata</taxon>
        <taxon>Bifurcata</taxon>
        <taxon>Gekkota</taxon>
        <taxon>Eublepharidae</taxon>
        <taxon>Eublepharinae</taxon>
        <taxon>Eublepharis</taxon>
    </lineage>
</organism>
<evidence type="ECO:0000256" key="16">
    <source>
        <dbReference type="PIRSR" id="PIRSR001191-2"/>
    </source>
</evidence>
<keyword evidence="8" id="KW-0677">Repeat</keyword>
<dbReference type="Gene3D" id="3.40.390.10">
    <property type="entry name" value="Collagenase (Catalytic Domain)"/>
    <property type="match status" value="1"/>
</dbReference>
<keyword evidence="9" id="KW-0378">Hydrolase</keyword>
<evidence type="ECO:0000313" key="22">
    <source>
        <dbReference type="Proteomes" id="UP001190640"/>
    </source>
</evidence>
<feature type="signal peptide" evidence="20">
    <location>
        <begin position="1"/>
        <end position="19"/>
    </location>
</feature>
<dbReference type="FunFam" id="2.110.10.10:FF:000002">
    <property type="entry name" value="Matrix metallopeptidase 3"/>
    <property type="match status" value="1"/>
</dbReference>
<dbReference type="Pfam" id="PF00413">
    <property type="entry name" value="Peptidase_M10"/>
    <property type="match status" value="1"/>
</dbReference>
<keyword evidence="7 20" id="KW-0732">Signal</keyword>
<feature type="domain" description="Peptidase metallopeptidase" evidence="21">
    <location>
        <begin position="100"/>
        <end position="272"/>
    </location>
</feature>
<dbReference type="GO" id="GO:0031012">
    <property type="term" value="C:extracellular matrix"/>
    <property type="evidence" value="ECO:0007669"/>
    <property type="project" value="InterPro"/>
</dbReference>
<comment type="similarity">
    <text evidence="2">Belongs to the peptidase M10A family.</text>
</comment>
<dbReference type="PIRSF" id="PIRSF001191">
    <property type="entry name" value="Peptidase_M10A_matrix"/>
    <property type="match status" value="1"/>
</dbReference>
<dbReference type="KEGG" id="emc:129326508"/>
<keyword evidence="6 16" id="KW-0479">Metal-binding</keyword>
<dbReference type="PANTHER" id="PTHR10201">
    <property type="entry name" value="MATRIX METALLOPROTEINASE"/>
    <property type="match status" value="1"/>
</dbReference>
<dbReference type="GO" id="GO:0030198">
    <property type="term" value="P:extracellular matrix organization"/>
    <property type="evidence" value="ECO:0007669"/>
    <property type="project" value="TreeGrafter"/>
</dbReference>
<dbReference type="InterPro" id="IPR021190">
    <property type="entry name" value="Pept_M10A"/>
</dbReference>
<keyword evidence="22" id="KW-1185">Reference proteome</keyword>
<evidence type="ECO:0000256" key="7">
    <source>
        <dbReference type="ARBA" id="ARBA00022729"/>
    </source>
</evidence>
<protein>
    <submittedName>
        <fullName evidence="23">Matrix metalloproteinase-18-like</fullName>
    </submittedName>
</protein>
<name>A0AA97J454_EUBMA</name>
<dbReference type="SMART" id="SM00235">
    <property type="entry name" value="ZnMc"/>
    <property type="match status" value="1"/>
</dbReference>
<dbReference type="CDD" id="cd00094">
    <property type="entry name" value="HX"/>
    <property type="match status" value="1"/>
</dbReference>
<dbReference type="Gene3D" id="2.110.10.10">
    <property type="entry name" value="Hemopexin-like domain"/>
    <property type="match status" value="1"/>
</dbReference>
<dbReference type="GO" id="GO:0008270">
    <property type="term" value="F:zinc ion binding"/>
    <property type="evidence" value="ECO:0007669"/>
    <property type="project" value="InterPro"/>
</dbReference>
<dbReference type="SUPFAM" id="SSF55486">
    <property type="entry name" value="Metalloproteases ('zincins'), catalytic domain"/>
    <property type="match status" value="1"/>
</dbReference>
<dbReference type="AlphaFoldDB" id="A0AA97J454"/>
<keyword evidence="12" id="KW-0482">Metalloprotease</keyword>
<evidence type="ECO:0000256" key="8">
    <source>
        <dbReference type="ARBA" id="ARBA00022737"/>
    </source>
</evidence>
<feature type="binding site" evidence="16">
    <location>
        <position position="218"/>
    </location>
    <ligand>
        <name>Zn(2+)</name>
        <dbReference type="ChEBI" id="CHEBI:29105"/>
        <label>2</label>
        <note>catalytic</note>
    </ligand>
</feature>
<dbReference type="GO" id="GO:0030574">
    <property type="term" value="P:collagen catabolic process"/>
    <property type="evidence" value="ECO:0007669"/>
    <property type="project" value="TreeGrafter"/>
</dbReference>
<dbReference type="InterPro" id="IPR018487">
    <property type="entry name" value="Hemopexin-like_repeat"/>
</dbReference>
<feature type="repeat" description="Hemopexin" evidence="19">
    <location>
        <begin position="387"/>
        <end position="435"/>
    </location>
</feature>
<dbReference type="SMART" id="SM00120">
    <property type="entry name" value="HX"/>
    <property type="match status" value="4"/>
</dbReference>
<feature type="binding site" evidence="17">
    <location>
        <position position="192"/>
    </location>
    <ligand>
        <name>Ca(2+)</name>
        <dbReference type="ChEBI" id="CHEBI:29108"/>
        <label>2</label>
    </ligand>
</feature>
<keyword evidence="13" id="KW-0865">Zymogen</keyword>
<evidence type="ECO:0000256" key="5">
    <source>
        <dbReference type="ARBA" id="ARBA00022670"/>
    </source>
</evidence>
<keyword evidence="10 16" id="KW-0862">Zinc</keyword>
<evidence type="ECO:0000256" key="18">
    <source>
        <dbReference type="PIRSR" id="PIRSR621190-3"/>
    </source>
</evidence>
<evidence type="ECO:0000256" key="3">
    <source>
        <dbReference type="ARBA" id="ARBA00022525"/>
    </source>
</evidence>
<dbReference type="GO" id="GO:0004222">
    <property type="term" value="F:metalloendopeptidase activity"/>
    <property type="evidence" value="ECO:0007669"/>
    <property type="project" value="InterPro"/>
</dbReference>
<dbReference type="CDD" id="cd04278">
    <property type="entry name" value="ZnMc_MMP"/>
    <property type="match status" value="1"/>
</dbReference>
<dbReference type="PRINTS" id="PR00138">
    <property type="entry name" value="MATRIXIN"/>
</dbReference>
<comment type="subcellular location">
    <subcellularLocation>
        <location evidence="1">Secreted</location>
        <location evidence="1">Extracellular space</location>
        <location evidence="1">Extracellular matrix</location>
    </subcellularLocation>
</comment>
<keyword evidence="3" id="KW-0964">Secreted</keyword>
<feature type="repeat" description="Hemopexin" evidence="19">
    <location>
        <begin position="436"/>
        <end position="478"/>
    </location>
</feature>
<evidence type="ECO:0000256" key="20">
    <source>
        <dbReference type="SAM" id="SignalP"/>
    </source>
</evidence>
<feature type="binding site" evidence="16">
    <location>
        <position position="228"/>
    </location>
    <ligand>
        <name>Zn(2+)</name>
        <dbReference type="ChEBI" id="CHEBI:29105"/>
        <label>2</label>
        <note>catalytic</note>
    </ligand>
</feature>
<dbReference type="FunFam" id="3.40.390.10:FF:000007">
    <property type="entry name" value="Collagenase 3"/>
    <property type="match status" value="1"/>
</dbReference>
<feature type="active site" evidence="15">
    <location>
        <position position="219"/>
    </location>
</feature>
<reference evidence="23" key="1">
    <citation type="submission" date="2025-08" db="UniProtKB">
        <authorList>
            <consortium name="RefSeq"/>
        </authorList>
    </citation>
    <scope>IDENTIFICATION</scope>
    <source>
        <tissue evidence="23">Blood</tissue>
    </source>
</reference>
<evidence type="ECO:0000256" key="13">
    <source>
        <dbReference type="ARBA" id="ARBA00023145"/>
    </source>
</evidence>
<dbReference type="Pfam" id="PF00045">
    <property type="entry name" value="Hemopexin"/>
    <property type="match status" value="1"/>
</dbReference>
<feature type="binding site" evidence="16">
    <location>
        <position position="222"/>
    </location>
    <ligand>
        <name>Zn(2+)</name>
        <dbReference type="ChEBI" id="CHEBI:29105"/>
        <label>2</label>
        <note>catalytic</note>
    </ligand>
</feature>
<evidence type="ECO:0000256" key="17">
    <source>
        <dbReference type="PIRSR" id="PIRSR621190-2"/>
    </source>
</evidence>
<feature type="binding site" evidence="17">
    <location>
        <position position="194"/>
    </location>
    <ligand>
        <name>Zn(2+)</name>
        <dbReference type="ChEBI" id="CHEBI:29105"/>
        <label>1</label>
    </ligand>
</feature>
<evidence type="ECO:0000259" key="21">
    <source>
        <dbReference type="SMART" id="SM00235"/>
    </source>
</evidence>
<feature type="binding site" description="in inhibited form" evidence="17">
    <location>
        <position position="87"/>
    </location>
    <ligand>
        <name>Zn(2+)</name>
        <dbReference type="ChEBI" id="CHEBI:29105"/>
        <label>2</label>
        <note>catalytic</note>
    </ligand>
</feature>
<evidence type="ECO:0000256" key="15">
    <source>
        <dbReference type="PIRSR" id="PIRSR001191-1"/>
    </source>
</evidence>
<evidence type="ECO:0000256" key="1">
    <source>
        <dbReference type="ARBA" id="ARBA00004498"/>
    </source>
</evidence>
<feature type="binding site" evidence="17">
    <location>
        <position position="172"/>
    </location>
    <ligand>
        <name>Ca(2+)</name>
        <dbReference type="ChEBI" id="CHEBI:29108"/>
        <label>3</label>
    </ligand>
</feature>
<dbReference type="GO" id="GO:0006508">
    <property type="term" value="P:proteolysis"/>
    <property type="evidence" value="ECO:0007669"/>
    <property type="project" value="UniProtKB-KW"/>
</dbReference>
<evidence type="ECO:0000256" key="6">
    <source>
        <dbReference type="ARBA" id="ARBA00022723"/>
    </source>
</evidence>
<proteinExistence type="inferred from homology"/>
<evidence type="ECO:0000256" key="14">
    <source>
        <dbReference type="ARBA" id="ARBA00023157"/>
    </source>
</evidence>
<feature type="binding site" evidence="17">
    <location>
        <position position="196"/>
    </location>
    <ligand>
        <name>Ca(2+)</name>
        <dbReference type="ChEBI" id="CHEBI:29108"/>
        <label>3</label>
    </ligand>
</feature>
<gene>
    <name evidence="23" type="primary">LOC129326508</name>
</gene>
<dbReference type="GeneID" id="129326508"/>
<dbReference type="InterPro" id="IPR036375">
    <property type="entry name" value="Hemopexin-like_dom_sf"/>
</dbReference>
<accession>A0AA97J454</accession>
<feature type="chain" id="PRO_5041690315" evidence="20">
    <location>
        <begin position="20"/>
        <end position="479"/>
    </location>
</feature>
<evidence type="ECO:0000256" key="10">
    <source>
        <dbReference type="ARBA" id="ARBA00022833"/>
    </source>
</evidence>
<sequence length="479" mass="55423">MKSFLFMLMLYGDVLFASSIATETEQVTGEDLQFAENYLDTYYPQREPIPILGSKGNNVIADQTEQAPEFFGGNMTSFLDMKKSRRCGVPDIDEHFLFRRVPKWSKKDLTYKIMNYTQKMTRADVDDAIKRAFKMWSDVTPLTFTESKRNSADILIYFGAGIHHPDDCPFDGEGEVLAHAFPPYDTMAIRGDAHFDEDENWTAKKTKEGTNLFLVATHEFGHSLGLFHSKIKGAVMYASYDPRSYKFAVPSDPRTLRLHQNDIENIQSLYGCPKDGPCLARKNPAEQESLPKICNSFQSFNAVTTFQGKLLFFHKRIIIIKDHRKRYPEIKPISNFWPILKCGIDAAYEAEGILYLFKGRKYRTVSGTDKQPSDPKTFDTLRFPNRVSKIDAAVYDKKTKKTLFFSEDRYWKYDQKKMSLEKNYPRKIAVDFPRIGPQVDAAFHLNGRLYLFRAAYQFEFDSRHKLLSIKRNDHWLGCL</sequence>
<feature type="binding site" evidence="17">
    <location>
        <position position="171"/>
    </location>
    <ligand>
        <name>Ca(2+)</name>
        <dbReference type="ChEBI" id="CHEBI:29108"/>
        <label>3</label>
    </ligand>
</feature>
<feature type="binding site" evidence="17">
    <location>
        <position position="153"/>
    </location>
    <ligand>
        <name>Ca(2+)</name>
        <dbReference type="ChEBI" id="CHEBI:29108"/>
        <label>2</label>
    </ligand>
</feature>
<evidence type="ECO:0000256" key="19">
    <source>
        <dbReference type="PROSITE-ProRule" id="PRU01011"/>
    </source>
</evidence>
<feature type="binding site" evidence="17">
    <location>
        <position position="199"/>
    </location>
    <ligand>
        <name>Ca(2+)</name>
        <dbReference type="ChEBI" id="CHEBI:29108"/>
        <label>3</label>
    </ligand>
</feature>
<evidence type="ECO:0000256" key="2">
    <source>
        <dbReference type="ARBA" id="ARBA00010370"/>
    </source>
</evidence>
<dbReference type="InterPro" id="IPR000585">
    <property type="entry name" value="Hemopexin-like_dom"/>
</dbReference>
<comment type="cofactor">
    <cofactor evidence="17">
        <name>Zn(2+)</name>
        <dbReference type="ChEBI" id="CHEBI:29105"/>
    </cofactor>
    <text evidence="17">Binds 2 Zn(2+) ions per subunit.</text>
</comment>
<dbReference type="SUPFAM" id="SSF50923">
    <property type="entry name" value="Hemopexin-like domain"/>
    <property type="match status" value="1"/>
</dbReference>
<evidence type="ECO:0000256" key="12">
    <source>
        <dbReference type="ARBA" id="ARBA00023049"/>
    </source>
</evidence>
<feature type="binding site" evidence="17">
    <location>
        <position position="199"/>
    </location>
    <ligand>
        <name>Ca(2+)</name>
        <dbReference type="ChEBI" id="CHEBI:29108"/>
        <label>1</label>
    </ligand>
</feature>
<evidence type="ECO:0000256" key="4">
    <source>
        <dbReference type="ARBA" id="ARBA00022530"/>
    </source>
</evidence>
<dbReference type="RefSeq" id="XP_054830679.1">
    <property type="nucleotide sequence ID" value="XM_054974704.1"/>
</dbReference>
<dbReference type="PANTHER" id="PTHR10201:SF267">
    <property type="entry name" value="MACROPHAGE METALLOELASTASE"/>
    <property type="match status" value="1"/>
</dbReference>
<dbReference type="InterPro" id="IPR006026">
    <property type="entry name" value="Peptidase_Metallo"/>
</dbReference>
<feature type="binding site" evidence="17">
    <location>
        <position position="440"/>
    </location>
    <ligand>
        <name>Ca(2+)</name>
        <dbReference type="ChEBI" id="CHEBI:29108"/>
        <label>4</label>
    </ligand>
</feature>
<dbReference type="InterPro" id="IPR001818">
    <property type="entry name" value="Pept_M10_metallopeptidase"/>
</dbReference>
<dbReference type="InterPro" id="IPR024079">
    <property type="entry name" value="MetalloPept_cat_dom_sf"/>
</dbReference>
<feature type="binding site" evidence="17">
    <location>
        <position position="345"/>
    </location>
    <ligand>
        <name>Ca(2+)</name>
        <dbReference type="ChEBI" id="CHEBI:29108"/>
        <label>4</label>
    </ligand>
</feature>
<evidence type="ECO:0000256" key="11">
    <source>
        <dbReference type="ARBA" id="ARBA00022837"/>
    </source>
</evidence>
<evidence type="ECO:0000256" key="9">
    <source>
        <dbReference type="ARBA" id="ARBA00022801"/>
    </source>
</evidence>
<feature type="binding site" evidence="17">
    <location>
        <position position="179"/>
    </location>
    <ligand>
        <name>Zn(2+)</name>
        <dbReference type="ChEBI" id="CHEBI:29105"/>
        <label>1</label>
    </ligand>
</feature>
<dbReference type="PROSITE" id="PS51642">
    <property type="entry name" value="HEMOPEXIN_2"/>
    <property type="match status" value="2"/>
</dbReference>
<feature type="binding site" evidence="17">
    <location>
        <position position="236"/>
    </location>
    <ligand>
        <name>Zn(2+)</name>
        <dbReference type="ChEBI" id="CHEBI:29105"/>
        <label>2</label>
        <note>catalytic</note>
    </ligand>
</feature>
<keyword evidence="5" id="KW-0645">Protease</keyword>
<feature type="binding site" evidence="17">
    <location>
        <position position="393"/>
    </location>
    <ligand>
        <name>Ca(2+)</name>
        <dbReference type="ChEBI" id="CHEBI:29108"/>
        <label>5</label>
    </ligand>
</feature>
<feature type="binding site" evidence="17">
    <location>
        <position position="347"/>
    </location>
    <ligand>
        <name>Ca(2+)</name>
        <dbReference type="ChEBI" id="CHEBI:29108"/>
        <label>5</label>
    </ligand>
</feature>
<dbReference type="Proteomes" id="UP001190640">
    <property type="component" value="Chromosome 3"/>
</dbReference>
<keyword evidence="11 17" id="KW-0106">Calcium</keyword>
<feature type="disulfide bond" evidence="18">
    <location>
        <begin position="294"/>
        <end position="478"/>
    </location>
</feature>
<evidence type="ECO:0000313" key="23">
    <source>
        <dbReference type="RefSeq" id="XP_054830679.1"/>
    </source>
</evidence>
<dbReference type="InterPro" id="IPR033739">
    <property type="entry name" value="M10A_MMP"/>
</dbReference>
<feature type="binding site" evidence="17">
    <location>
        <position position="166"/>
    </location>
    <ligand>
        <name>Zn(2+)</name>
        <dbReference type="ChEBI" id="CHEBI:29105"/>
        <label>1</label>
    </ligand>
</feature>
<feature type="binding site" evidence="17">
    <location>
        <position position="164"/>
    </location>
    <ligand>
        <name>Zn(2+)</name>
        <dbReference type="ChEBI" id="CHEBI:29105"/>
        <label>1</label>
    </ligand>
</feature>
<keyword evidence="4" id="KW-0272">Extracellular matrix</keyword>